<feature type="transmembrane region" description="Helical" evidence="1">
    <location>
        <begin position="200"/>
        <end position="217"/>
    </location>
</feature>
<name>A0A8T7M8K2_9CHLR</name>
<keyword evidence="1" id="KW-0812">Transmembrane</keyword>
<feature type="transmembrane region" description="Helical" evidence="1">
    <location>
        <begin position="369"/>
        <end position="386"/>
    </location>
</feature>
<feature type="transmembrane region" description="Helical" evidence="1">
    <location>
        <begin position="442"/>
        <end position="463"/>
    </location>
</feature>
<evidence type="ECO:0000256" key="1">
    <source>
        <dbReference type="SAM" id="Phobius"/>
    </source>
</evidence>
<feature type="transmembrane region" description="Helical" evidence="1">
    <location>
        <begin position="469"/>
        <end position="488"/>
    </location>
</feature>
<dbReference type="EMBL" id="JACATZ010000003">
    <property type="protein sequence ID" value="NWJ48282.1"/>
    <property type="molecule type" value="Genomic_DNA"/>
</dbReference>
<dbReference type="Proteomes" id="UP000521676">
    <property type="component" value="Unassembled WGS sequence"/>
</dbReference>
<protein>
    <submittedName>
        <fullName evidence="2">Uncharacterized protein</fullName>
    </submittedName>
</protein>
<feature type="transmembrane region" description="Helical" evidence="1">
    <location>
        <begin position="223"/>
        <end position="241"/>
    </location>
</feature>
<gene>
    <name evidence="2" type="ORF">HXX08_20700</name>
    <name evidence="3" type="ORF">OZ401_003823</name>
</gene>
<dbReference type="EMBL" id="CP128400">
    <property type="protein sequence ID" value="WJW68217.1"/>
    <property type="molecule type" value="Genomic_DNA"/>
</dbReference>
<feature type="transmembrane region" description="Helical" evidence="1">
    <location>
        <begin position="168"/>
        <end position="188"/>
    </location>
</feature>
<proteinExistence type="predicted"/>
<feature type="transmembrane region" description="Helical" evidence="1">
    <location>
        <begin position="253"/>
        <end position="281"/>
    </location>
</feature>
<reference evidence="2 4" key="1">
    <citation type="submission" date="2020-06" db="EMBL/GenBank/DDBJ databases">
        <title>Anoxygenic phototrophic Chloroflexota member uses a Type I reaction center.</title>
        <authorList>
            <person name="Tsuji J.M."/>
            <person name="Shaw N.A."/>
            <person name="Nagashima S."/>
            <person name="Venkiteswaran J."/>
            <person name="Schiff S.L."/>
            <person name="Hanada S."/>
            <person name="Tank M."/>
            <person name="Neufeld J.D."/>
        </authorList>
    </citation>
    <scope>NUCLEOTIDE SEQUENCE [LARGE SCALE GENOMIC DNA]</scope>
    <source>
        <strain evidence="2">L227-S17</strain>
    </source>
</reference>
<accession>A0A8T7M8K2</accession>
<evidence type="ECO:0000313" key="4">
    <source>
        <dbReference type="Proteomes" id="UP000521676"/>
    </source>
</evidence>
<evidence type="ECO:0000313" key="3">
    <source>
        <dbReference type="EMBL" id="WJW68217.1"/>
    </source>
</evidence>
<evidence type="ECO:0000313" key="2">
    <source>
        <dbReference type="EMBL" id="NWJ48282.1"/>
    </source>
</evidence>
<feature type="transmembrane region" description="Helical" evidence="1">
    <location>
        <begin position="417"/>
        <end position="435"/>
    </location>
</feature>
<sequence length="504" mass="57755">MSVIQTKIETTSLTFIKRLSSYWIESLVLLAGLSGAWLQVGWTRDLKRYQQTNWYIGFGVAYLLVFVLVGWVVLRRSEETYRSKWLSLTLLVLLPNLLNIWVRYSFEYEPGKPLFGRDADIGLFYKYGHDFASGLTPTFNGNYTEYPQFALFLFWIGERLAGGSAQNFYWVFPAWMQFWNLVAAYALYATGIKLGRGRTGWLLATFTAICPFLYLFNYTRFDVAPAALLLLALYFFIPNPSKEGFIKLKKSGYFQIIGVGLAVSAGFLAKWLPVVIAPWLALAYARAKRWKELIIYSLSAMVLALVTMLPFLLANAEAFWYPYRFQGSRHMIGESFWFLVQYFFFDNAHTIPDKPWGEPTSIILGNNKLLVAQVGLLGFIFVLSVWKLWRRNLAFESWAAAGLVGVAVFTLSNRIFSPQYLVMLLWVWAAAFLLQPSSWKKVAIYFVLALLAAASNFLVFLLAAWQEEWIKYSVILFFSGWGLSGWLFTRALNISKEESTNPLT</sequence>
<feature type="transmembrane region" description="Helical" evidence="1">
    <location>
        <begin position="21"/>
        <end position="42"/>
    </location>
</feature>
<feature type="transmembrane region" description="Helical" evidence="1">
    <location>
        <begin position="293"/>
        <end position="315"/>
    </location>
</feature>
<organism evidence="2 4">
    <name type="scientific">Candidatus Chlorohelix allophototropha</name>
    <dbReference type="NCBI Taxonomy" id="3003348"/>
    <lineage>
        <taxon>Bacteria</taxon>
        <taxon>Bacillati</taxon>
        <taxon>Chloroflexota</taxon>
        <taxon>Chloroflexia</taxon>
        <taxon>Candidatus Chloroheliales</taxon>
        <taxon>Candidatus Chloroheliaceae</taxon>
        <taxon>Candidatus Chlorohelix</taxon>
    </lineage>
</organism>
<keyword evidence="1" id="KW-1133">Transmembrane helix</keyword>
<feature type="transmembrane region" description="Helical" evidence="1">
    <location>
        <begin position="393"/>
        <end position="411"/>
    </location>
</feature>
<dbReference type="AlphaFoldDB" id="A0A8T7M8K2"/>
<dbReference type="Proteomes" id="UP001431572">
    <property type="component" value="Chromosome 2"/>
</dbReference>
<evidence type="ECO:0000313" key="5">
    <source>
        <dbReference type="Proteomes" id="UP001431572"/>
    </source>
</evidence>
<dbReference type="RefSeq" id="WP_341470121.1">
    <property type="nucleotide sequence ID" value="NZ_CP128400.1"/>
</dbReference>
<feature type="transmembrane region" description="Helical" evidence="1">
    <location>
        <begin position="54"/>
        <end position="73"/>
    </location>
</feature>
<keyword evidence="1" id="KW-0472">Membrane</keyword>
<keyword evidence="5" id="KW-1185">Reference proteome</keyword>
<reference evidence="3" key="2">
    <citation type="journal article" date="2024" name="Nature">
        <title>Anoxygenic phototroph of the Chloroflexota uses a type I reaction centre.</title>
        <authorList>
            <person name="Tsuji J.M."/>
            <person name="Shaw N.A."/>
            <person name="Nagashima S."/>
            <person name="Venkiteswaran J.J."/>
            <person name="Schiff S.L."/>
            <person name="Watanabe T."/>
            <person name="Fukui M."/>
            <person name="Hanada S."/>
            <person name="Tank M."/>
            <person name="Neufeld J.D."/>
        </authorList>
    </citation>
    <scope>NUCLEOTIDE SEQUENCE</scope>
    <source>
        <strain evidence="3">L227-S17</strain>
    </source>
</reference>